<gene>
    <name evidence="1" type="ORF">GCM10017579_26330</name>
</gene>
<dbReference type="Proteomes" id="UP001142292">
    <property type="component" value="Unassembled WGS sequence"/>
</dbReference>
<protein>
    <submittedName>
        <fullName evidence="1">Membrane protein</fullName>
    </submittedName>
</protein>
<reference evidence="1" key="1">
    <citation type="journal article" date="2014" name="Int. J. Syst. Evol. Microbiol.">
        <title>Complete genome of a new Firmicutes species belonging to the dominant human colonic microbiota ('Ruminococcus bicirculans') reveals two chromosomes and a selective capacity to utilize plant glucans.</title>
        <authorList>
            <consortium name="NISC Comparative Sequencing Program"/>
            <person name="Wegmann U."/>
            <person name="Louis P."/>
            <person name="Goesmann A."/>
            <person name="Henrissat B."/>
            <person name="Duncan S.H."/>
            <person name="Flint H.J."/>
        </authorList>
    </citation>
    <scope>NUCLEOTIDE SEQUENCE</scope>
    <source>
        <strain evidence="1">VKM Ac-1246</strain>
    </source>
</reference>
<dbReference type="PANTHER" id="PTHR36974:SF1">
    <property type="entry name" value="DOXX FAMILY MEMBRANE PROTEIN"/>
    <property type="match status" value="1"/>
</dbReference>
<evidence type="ECO:0000313" key="1">
    <source>
        <dbReference type="EMBL" id="GLJ68597.1"/>
    </source>
</evidence>
<comment type="caution">
    <text evidence="1">The sequence shown here is derived from an EMBL/GenBank/DDBJ whole genome shotgun (WGS) entry which is preliminary data.</text>
</comment>
<dbReference type="PANTHER" id="PTHR36974">
    <property type="entry name" value="MEMBRANE PROTEIN-RELATED"/>
    <property type="match status" value="1"/>
</dbReference>
<dbReference type="EMBL" id="BSEL01000005">
    <property type="protein sequence ID" value="GLJ68597.1"/>
    <property type="molecule type" value="Genomic_DNA"/>
</dbReference>
<organism evidence="1 2">
    <name type="scientific">Nocardioides luteus</name>
    <dbReference type="NCBI Taxonomy" id="1844"/>
    <lineage>
        <taxon>Bacteria</taxon>
        <taxon>Bacillati</taxon>
        <taxon>Actinomycetota</taxon>
        <taxon>Actinomycetes</taxon>
        <taxon>Propionibacteriales</taxon>
        <taxon>Nocardioidaceae</taxon>
        <taxon>Nocardioides</taxon>
    </lineage>
</organism>
<proteinExistence type="predicted"/>
<accession>A0ABQ5SYR0</accession>
<sequence>MPVTKKSSSLDLPLAGLAALFLGSGTLHLVKPQVFEPIVPPQLPDARKVVEVSGVAEIVCGLGLLHPRTRRIAGLASAALLAGVFPANVQMSVDAGRRANRKRTAKAAGFFAGTLARLPLQWPMIKVALRAGKGNQA</sequence>
<keyword evidence="2" id="KW-1185">Reference proteome</keyword>
<reference evidence="1" key="2">
    <citation type="submission" date="2023-01" db="EMBL/GenBank/DDBJ databases">
        <authorList>
            <person name="Sun Q."/>
            <person name="Evtushenko L."/>
        </authorList>
    </citation>
    <scope>NUCLEOTIDE SEQUENCE</scope>
    <source>
        <strain evidence="1">VKM Ac-1246</strain>
    </source>
</reference>
<name>A0ABQ5SYR0_9ACTN</name>
<evidence type="ECO:0000313" key="2">
    <source>
        <dbReference type="Proteomes" id="UP001142292"/>
    </source>
</evidence>